<proteinExistence type="predicted"/>
<protein>
    <recommendedName>
        <fullName evidence="4">Secreted protein</fullName>
    </recommendedName>
</protein>
<keyword evidence="3" id="KW-1185">Reference proteome</keyword>
<keyword evidence="1" id="KW-0732">Signal</keyword>
<reference evidence="2 3" key="1">
    <citation type="submission" date="2024-09" db="EMBL/GenBank/DDBJ databases">
        <authorList>
            <person name="Sun Q."/>
            <person name="Mori K."/>
        </authorList>
    </citation>
    <scope>NUCLEOTIDE SEQUENCE [LARGE SCALE GENOMIC DNA]</scope>
    <source>
        <strain evidence="2 3">TBRC 7907</strain>
    </source>
</reference>
<evidence type="ECO:0000256" key="1">
    <source>
        <dbReference type="SAM" id="SignalP"/>
    </source>
</evidence>
<evidence type="ECO:0000313" key="2">
    <source>
        <dbReference type="EMBL" id="MFB9907919.1"/>
    </source>
</evidence>
<dbReference type="RefSeq" id="WP_377858940.1">
    <property type="nucleotide sequence ID" value="NZ_JBHLZU010000026.1"/>
</dbReference>
<evidence type="ECO:0000313" key="3">
    <source>
        <dbReference type="Proteomes" id="UP001589693"/>
    </source>
</evidence>
<comment type="caution">
    <text evidence="2">The sequence shown here is derived from an EMBL/GenBank/DDBJ whole genome shotgun (WGS) entry which is preliminary data.</text>
</comment>
<dbReference type="Proteomes" id="UP001589693">
    <property type="component" value="Unassembled WGS sequence"/>
</dbReference>
<sequence>MSTTYVRAATAVLGAVAIALAAASGSASATVSTGTDTVLGPDGFGPLKVGMSLSDAIATGKVGDPVGGHDLCRGYKWAYSSGPVLIISKKYGVYSIPGTAPGARTPEGIGVGATPEQVKLAYPNAREGKQNGTDILTVTTPGNPANRYLFGVRDGKVSGFALQAVNARDCAAG</sequence>
<gene>
    <name evidence="2" type="ORF">ACFFQA_28630</name>
</gene>
<feature type="chain" id="PRO_5046201319" description="Secreted protein" evidence="1">
    <location>
        <begin position="30"/>
        <end position="173"/>
    </location>
</feature>
<name>A0ABV6A7L9_9PSEU</name>
<evidence type="ECO:0008006" key="4">
    <source>
        <dbReference type="Google" id="ProtNLM"/>
    </source>
</evidence>
<dbReference type="EMBL" id="JBHLZU010000026">
    <property type="protein sequence ID" value="MFB9907919.1"/>
    <property type="molecule type" value="Genomic_DNA"/>
</dbReference>
<feature type="signal peptide" evidence="1">
    <location>
        <begin position="1"/>
        <end position="29"/>
    </location>
</feature>
<organism evidence="2 3">
    <name type="scientific">Allokutzneria oryzae</name>
    <dbReference type="NCBI Taxonomy" id="1378989"/>
    <lineage>
        <taxon>Bacteria</taxon>
        <taxon>Bacillati</taxon>
        <taxon>Actinomycetota</taxon>
        <taxon>Actinomycetes</taxon>
        <taxon>Pseudonocardiales</taxon>
        <taxon>Pseudonocardiaceae</taxon>
        <taxon>Allokutzneria</taxon>
    </lineage>
</organism>
<accession>A0ABV6A7L9</accession>